<dbReference type="HOGENOM" id="CLU_841905_0_0_1"/>
<dbReference type="Gene3D" id="3.40.50.300">
    <property type="entry name" value="P-loop containing nucleotide triphosphate hydrolases"/>
    <property type="match status" value="1"/>
</dbReference>
<reference evidence="6 7" key="2">
    <citation type="submission" date="2014-03" db="EMBL/GenBank/DDBJ databases">
        <title>The Genome Sequence of Anncaliia algerae insect isolate PRA339.</title>
        <authorList>
            <consortium name="The Broad Institute Genome Sequencing Platform"/>
            <consortium name="The Broad Institute Genome Sequencing Center for Infectious Disease"/>
            <person name="Cuomo C."/>
            <person name="Becnel J."/>
            <person name="Sanscrainte N."/>
            <person name="Walker B."/>
            <person name="Young S.K."/>
            <person name="Zeng Q."/>
            <person name="Gargeya S."/>
            <person name="Fitzgerald M."/>
            <person name="Haas B."/>
            <person name="Abouelleil A."/>
            <person name="Alvarado L."/>
            <person name="Arachchi H.M."/>
            <person name="Berlin A.M."/>
            <person name="Chapman S.B."/>
            <person name="Dewar J."/>
            <person name="Goldberg J."/>
            <person name="Griggs A."/>
            <person name="Gujja S."/>
            <person name="Hansen M."/>
            <person name="Howarth C."/>
            <person name="Imamovic A."/>
            <person name="Larimer J."/>
            <person name="McCowan C."/>
            <person name="Murphy C."/>
            <person name="Neiman D."/>
            <person name="Pearson M."/>
            <person name="Priest M."/>
            <person name="Roberts A."/>
            <person name="Saif S."/>
            <person name="Shea T."/>
            <person name="Sisk P."/>
            <person name="Sykes S."/>
            <person name="Wortman J."/>
            <person name="Nusbaum C."/>
            <person name="Birren B."/>
        </authorList>
    </citation>
    <scope>NUCLEOTIDE SEQUENCE [LARGE SCALE GENOMIC DNA]</scope>
    <source>
        <strain evidence="6 7">PRA339</strain>
    </source>
</reference>
<dbReference type="VEuPathDB" id="MicrosporidiaDB:H312_00416"/>
<accession>A0A059F584</accession>
<keyword evidence="7" id="KW-1185">Reference proteome</keyword>
<evidence type="ECO:0000256" key="1">
    <source>
        <dbReference type="ARBA" id="ARBA00022490"/>
    </source>
</evidence>
<feature type="domain" description="G" evidence="5">
    <location>
        <begin position="204"/>
        <end position="288"/>
    </location>
</feature>
<dbReference type="InterPro" id="IPR043358">
    <property type="entry name" value="GNL1-like"/>
</dbReference>
<dbReference type="PRINTS" id="PR00326">
    <property type="entry name" value="GTP1OBG"/>
</dbReference>
<evidence type="ECO:0000256" key="4">
    <source>
        <dbReference type="ARBA" id="ARBA00023134"/>
    </source>
</evidence>
<dbReference type="GO" id="GO:0003924">
    <property type="term" value="F:GTPase activity"/>
    <property type="evidence" value="ECO:0007669"/>
    <property type="project" value="InterPro"/>
</dbReference>
<sequence>MLEIKYQHGLSLIEKQKNEKKKPRLNSLMNSFVTSEKEQEKIDIDITNFKINLSFPPRITKEHFGEMDEINKEAVSQLEESLFLEWIRNKKSMVFERNYEVWRQFFIGIEQSECIAQILDAQRIEFYLNLDIINEYPNKSHILLINKTDLLINNKEINYDSLELDSLIQNKETLKLIKEKTEYVFYSSDGRCNGLFNLINKFNKVALVGYPNVGKSSTMNLLIGRVKSGVNDVPGKTKHIQTYNFNNTLLIDTPGLVFAYHDKINLLLNNVIQSKYENWDKVIELVIKIIGEEKVRKILGGDILEITEKRGWSSKNLFEFLREKRVKAEI</sequence>
<proteinExistence type="predicted"/>
<evidence type="ECO:0000256" key="3">
    <source>
        <dbReference type="ARBA" id="ARBA00022801"/>
    </source>
</evidence>
<dbReference type="InterPro" id="IPR027417">
    <property type="entry name" value="P-loop_NTPase"/>
</dbReference>
<dbReference type="Proteomes" id="UP000030655">
    <property type="component" value="Unassembled WGS sequence"/>
</dbReference>
<dbReference type="PANTHER" id="PTHR45709">
    <property type="entry name" value="LARGE SUBUNIT GTPASE 1 HOMOLOG-RELATED"/>
    <property type="match status" value="1"/>
</dbReference>
<keyword evidence="3" id="KW-0378">Hydrolase</keyword>
<keyword evidence="1" id="KW-0963">Cytoplasm</keyword>
<dbReference type="AlphaFoldDB" id="A0A059F584"/>
<dbReference type="GO" id="GO:0005829">
    <property type="term" value="C:cytosol"/>
    <property type="evidence" value="ECO:0007669"/>
    <property type="project" value="TreeGrafter"/>
</dbReference>
<keyword evidence="4" id="KW-0342">GTP-binding</keyword>
<name>A0A059F584_9MICR</name>
<dbReference type="STRING" id="1288291.A0A059F584"/>
<reference evidence="7" key="1">
    <citation type="submission" date="2013-02" db="EMBL/GenBank/DDBJ databases">
        <authorList>
            <consortium name="The Broad Institute Genome Sequencing Platform"/>
            <person name="Cuomo C."/>
            <person name="Becnel J."/>
            <person name="Sanscrainte N."/>
            <person name="Walker B."/>
            <person name="Young S.K."/>
            <person name="Zeng Q."/>
            <person name="Gargeya S."/>
            <person name="Fitzgerald M."/>
            <person name="Haas B."/>
            <person name="Abouelleil A."/>
            <person name="Alvarado L."/>
            <person name="Arachchi H.M."/>
            <person name="Berlin A.M."/>
            <person name="Chapman S.B."/>
            <person name="Dewar J."/>
            <person name="Goldberg J."/>
            <person name="Griggs A."/>
            <person name="Gujja S."/>
            <person name="Hansen M."/>
            <person name="Howarth C."/>
            <person name="Imamovic A."/>
            <person name="Larimer J."/>
            <person name="McCowan C."/>
            <person name="Murphy C."/>
            <person name="Neiman D."/>
            <person name="Pearson M."/>
            <person name="Priest M."/>
            <person name="Roberts A."/>
            <person name="Saif S."/>
            <person name="Shea T."/>
            <person name="Sisk P."/>
            <person name="Sykes S."/>
            <person name="Wortman J."/>
            <person name="Nusbaum C."/>
            <person name="Birren B."/>
        </authorList>
    </citation>
    <scope>NUCLEOTIDE SEQUENCE [LARGE SCALE GENOMIC DNA]</scope>
    <source>
        <strain evidence="7">PRA339</strain>
    </source>
</reference>
<dbReference type="InterPro" id="IPR006073">
    <property type="entry name" value="GTP-bd"/>
</dbReference>
<gene>
    <name evidence="6" type="ORF">H312_00416</name>
</gene>
<evidence type="ECO:0000313" key="7">
    <source>
        <dbReference type="Proteomes" id="UP000030655"/>
    </source>
</evidence>
<keyword evidence="2" id="KW-0547">Nucleotide-binding</keyword>
<protein>
    <recommendedName>
        <fullName evidence="5">G domain-containing protein</fullName>
    </recommendedName>
</protein>
<evidence type="ECO:0000256" key="2">
    <source>
        <dbReference type="ARBA" id="ARBA00022741"/>
    </source>
</evidence>
<dbReference type="SUPFAM" id="SSF52540">
    <property type="entry name" value="P-loop containing nucleoside triphosphate hydrolases"/>
    <property type="match status" value="1"/>
</dbReference>
<dbReference type="GO" id="GO:0005525">
    <property type="term" value="F:GTP binding"/>
    <property type="evidence" value="ECO:0007669"/>
    <property type="project" value="UniProtKB-KW"/>
</dbReference>
<dbReference type="EMBL" id="KK365132">
    <property type="protein sequence ID" value="KCZ82139.1"/>
    <property type="molecule type" value="Genomic_DNA"/>
</dbReference>
<organism evidence="6 7">
    <name type="scientific">Anncaliia algerae PRA339</name>
    <dbReference type="NCBI Taxonomy" id="1288291"/>
    <lineage>
        <taxon>Eukaryota</taxon>
        <taxon>Fungi</taxon>
        <taxon>Fungi incertae sedis</taxon>
        <taxon>Microsporidia</taxon>
        <taxon>Tubulinosematoidea</taxon>
        <taxon>Tubulinosematidae</taxon>
        <taxon>Anncaliia</taxon>
    </lineage>
</organism>
<dbReference type="PANTHER" id="PTHR45709:SF2">
    <property type="entry name" value="LARGE SUBUNIT GTPASE 1 HOMOLOG"/>
    <property type="match status" value="1"/>
</dbReference>
<evidence type="ECO:0000313" key="6">
    <source>
        <dbReference type="EMBL" id="KCZ82139.1"/>
    </source>
</evidence>
<evidence type="ECO:0000259" key="5">
    <source>
        <dbReference type="Pfam" id="PF01926"/>
    </source>
</evidence>
<dbReference type="OrthoDB" id="61815at2759"/>
<dbReference type="Pfam" id="PF01926">
    <property type="entry name" value="MMR_HSR1"/>
    <property type="match status" value="1"/>
</dbReference>